<organism evidence="3 4">
    <name type="scientific">Ricinus communis</name>
    <name type="common">Castor bean</name>
    <dbReference type="NCBI Taxonomy" id="3988"/>
    <lineage>
        <taxon>Eukaryota</taxon>
        <taxon>Viridiplantae</taxon>
        <taxon>Streptophyta</taxon>
        <taxon>Embryophyta</taxon>
        <taxon>Tracheophyta</taxon>
        <taxon>Spermatophyta</taxon>
        <taxon>Magnoliopsida</taxon>
        <taxon>eudicotyledons</taxon>
        <taxon>Gunneridae</taxon>
        <taxon>Pentapetalae</taxon>
        <taxon>rosids</taxon>
        <taxon>fabids</taxon>
        <taxon>Malpighiales</taxon>
        <taxon>Euphorbiaceae</taxon>
        <taxon>Acalyphoideae</taxon>
        <taxon>Acalypheae</taxon>
        <taxon>Ricinus</taxon>
    </lineage>
</organism>
<dbReference type="Gene3D" id="3.40.50.1580">
    <property type="entry name" value="Nucleoside phosphorylase domain"/>
    <property type="match status" value="1"/>
</dbReference>
<evidence type="ECO:0000256" key="1">
    <source>
        <dbReference type="SAM" id="Phobius"/>
    </source>
</evidence>
<keyword evidence="1" id="KW-0472">Membrane</keyword>
<dbReference type="PANTHER" id="PTHR21234">
    <property type="entry name" value="PURINE NUCLEOSIDE PHOSPHORYLASE"/>
    <property type="match status" value="1"/>
</dbReference>
<keyword evidence="4" id="KW-1185">Reference proteome</keyword>
<keyword evidence="1" id="KW-0812">Transmembrane</keyword>
<dbReference type="Proteomes" id="UP000008311">
    <property type="component" value="Unassembled WGS sequence"/>
</dbReference>
<feature type="transmembrane region" description="Helical" evidence="1">
    <location>
        <begin position="7"/>
        <end position="27"/>
    </location>
</feature>
<keyword evidence="1" id="KW-1133">Transmembrane helix</keyword>
<protein>
    <submittedName>
        <fullName evidence="3">Mta/sah nucleosidase, putative</fullName>
    </submittedName>
</protein>
<dbReference type="GO" id="GO:0009116">
    <property type="term" value="P:nucleoside metabolic process"/>
    <property type="evidence" value="ECO:0007669"/>
    <property type="project" value="InterPro"/>
</dbReference>
<name>B9S218_RICCO</name>
<feature type="domain" description="Nucleoside phosphorylase" evidence="2">
    <location>
        <begin position="70"/>
        <end position="305"/>
    </location>
</feature>
<evidence type="ECO:0000259" key="2">
    <source>
        <dbReference type="Pfam" id="PF01048"/>
    </source>
</evidence>
<dbReference type="SUPFAM" id="SSF53167">
    <property type="entry name" value="Purine and uridine phosphorylases"/>
    <property type="match status" value="1"/>
</dbReference>
<dbReference type="InterPro" id="IPR000845">
    <property type="entry name" value="Nucleoside_phosphorylase_d"/>
</dbReference>
<dbReference type="AlphaFoldDB" id="B9S218"/>
<sequence>MAPGRKIWAMELAVVMLGVLAMVQYPLPRYAHRNRDEASAFGIIVTFKVSERALNKSGLFLPTSYVDLFGRRFISGTIYGSNVVYVRSAGSPSLHVAVTLQIMAMNFNLRGIIHYGSAGATNETLELGTVHVPALVAFLGSWEWLSKDSKTKGQLDIGDFNYPVNGENLLGSVKYDDIEVYVKDTLEERFWLPVHHEWLYYAAKIKVLFSLENCIIPSSSNCLPPPYDVVVGLNASSSDTYVNNPSYREFLYKTFRVSTVDTSAIAVALGAYLNDLPFIVFHGVSNNAGAGNSTGASTLANTNALEAVTRFIWLLTVPRAAH</sequence>
<dbReference type="STRING" id="3988.B9S218"/>
<evidence type="ECO:0000313" key="3">
    <source>
        <dbReference type="EMBL" id="EEF42361.1"/>
    </source>
</evidence>
<dbReference type="PANTHER" id="PTHR21234:SF45">
    <property type="entry name" value="NUCLEOSIDE PHOSPHORYLASE DOMAIN-CONTAINING PROTEIN"/>
    <property type="match status" value="1"/>
</dbReference>
<dbReference type="InParanoid" id="B9S218"/>
<dbReference type="GO" id="GO:0003824">
    <property type="term" value="F:catalytic activity"/>
    <property type="evidence" value="ECO:0007669"/>
    <property type="project" value="InterPro"/>
</dbReference>
<dbReference type="eggNOG" id="ENOG502R9B2">
    <property type="taxonomic scope" value="Eukaryota"/>
</dbReference>
<dbReference type="InterPro" id="IPR035994">
    <property type="entry name" value="Nucleoside_phosphorylase_sf"/>
</dbReference>
<dbReference type="Pfam" id="PF01048">
    <property type="entry name" value="PNP_UDP_1"/>
    <property type="match status" value="1"/>
</dbReference>
<evidence type="ECO:0000313" key="4">
    <source>
        <dbReference type="Proteomes" id="UP000008311"/>
    </source>
</evidence>
<reference evidence="4" key="1">
    <citation type="journal article" date="2010" name="Nat. Biotechnol.">
        <title>Draft genome sequence of the oilseed species Ricinus communis.</title>
        <authorList>
            <person name="Chan A.P."/>
            <person name="Crabtree J."/>
            <person name="Zhao Q."/>
            <person name="Lorenzi H."/>
            <person name="Orvis J."/>
            <person name="Puiu D."/>
            <person name="Melake-Berhan A."/>
            <person name="Jones K.M."/>
            <person name="Redman J."/>
            <person name="Chen G."/>
            <person name="Cahoon E.B."/>
            <person name="Gedil M."/>
            <person name="Stanke M."/>
            <person name="Haas B.J."/>
            <person name="Wortman J.R."/>
            <person name="Fraser-Liggett C.M."/>
            <person name="Ravel J."/>
            <person name="Rabinowicz P.D."/>
        </authorList>
    </citation>
    <scope>NUCLEOTIDE SEQUENCE [LARGE SCALE GENOMIC DNA]</scope>
    <source>
        <strain evidence="4">cv. Hale</strain>
    </source>
</reference>
<dbReference type="EMBL" id="EQ973846">
    <property type="protein sequence ID" value="EEF42361.1"/>
    <property type="molecule type" value="Genomic_DNA"/>
</dbReference>
<accession>B9S218</accession>
<proteinExistence type="predicted"/>
<gene>
    <name evidence="3" type="ORF">RCOM_1325900</name>
</gene>